<evidence type="ECO:0000313" key="1">
    <source>
        <dbReference type="EMBL" id="KAK2949403.1"/>
    </source>
</evidence>
<name>A0ABQ9XA35_9EUKA</name>
<proteinExistence type="predicted"/>
<protein>
    <submittedName>
        <fullName evidence="1">Uncharacterized protein</fullName>
    </submittedName>
</protein>
<evidence type="ECO:0000313" key="2">
    <source>
        <dbReference type="Proteomes" id="UP001281761"/>
    </source>
</evidence>
<dbReference type="Proteomes" id="UP001281761">
    <property type="component" value="Unassembled WGS sequence"/>
</dbReference>
<comment type="caution">
    <text evidence="1">The sequence shown here is derived from an EMBL/GenBank/DDBJ whole genome shotgun (WGS) entry which is preliminary data.</text>
</comment>
<organism evidence="1 2">
    <name type="scientific">Blattamonas nauphoetae</name>
    <dbReference type="NCBI Taxonomy" id="2049346"/>
    <lineage>
        <taxon>Eukaryota</taxon>
        <taxon>Metamonada</taxon>
        <taxon>Preaxostyla</taxon>
        <taxon>Oxymonadida</taxon>
        <taxon>Blattamonas</taxon>
    </lineage>
</organism>
<accession>A0ABQ9XA35</accession>
<gene>
    <name evidence="1" type="ORF">BLNAU_15699</name>
</gene>
<sequence length="141" mass="15731">MLTPTTLTQIVKLEKGTDWRTAFTVPIDEGEWELKIRGSDTSWNVMLGFIRHPLPENATQNQGGMWQGGEFKPAGTNKKCDRVGQTATIRVNMSTREARLFVDDSEQPGIFSDIPSPLCLGISTGFRVENIGSDVMLFKRI</sequence>
<dbReference type="EMBL" id="JARBJD010000157">
    <property type="protein sequence ID" value="KAK2949403.1"/>
    <property type="molecule type" value="Genomic_DNA"/>
</dbReference>
<keyword evidence="2" id="KW-1185">Reference proteome</keyword>
<reference evidence="1 2" key="1">
    <citation type="journal article" date="2022" name="bioRxiv">
        <title>Genomics of Preaxostyla Flagellates Illuminates Evolutionary Transitions and the Path Towards Mitochondrial Loss.</title>
        <authorList>
            <person name="Novak L.V.F."/>
            <person name="Treitli S.C."/>
            <person name="Pyrih J."/>
            <person name="Halakuc P."/>
            <person name="Pipaliya S.V."/>
            <person name="Vacek V."/>
            <person name="Brzon O."/>
            <person name="Soukal P."/>
            <person name="Eme L."/>
            <person name="Dacks J.B."/>
            <person name="Karnkowska A."/>
            <person name="Elias M."/>
            <person name="Hampl V."/>
        </authorList>
    </citation>
    <scope>NUCLEOTIDE SEQUENCE [LARGE SCALE GENOMIC DNA]</scope>
    <source>
        <strain evidence="1">NAU3</strain>
        <tissue evidence="1">Gut</tissue>
    </source>
</reference>